<comment type="pathway">
    <text evidence="1">Cofactor biosynthesis; ubiquinone biosynthesis.</text>
</comment>
<dbReference type="InterPro" id="IPR012762">
    <property type="entry name" value="Ubiq_biosynth_COQ9"/>
</dbReference>
<evidence type="ECO:0000256" key="6">
    <source>
        <dbReference type="ARBA" id="ARBA00058104"/>
    </source>
</evidence>
<comment type="caution">
    <text evidence="8">The sequence shown here is derived from an EMBL/GenBank/DDBJ whole genome shotgun (WGS) entry which is preliminary data.</text>
</comment>
<keyword evidence="9" id="KW-1185">Reference proteome</keyword>
<evidence type="ECO:0000256" key="5">
    <source>
        <dbReference type="ARBA" id="ARBA00023121"/>
    </source>
</evidence>
<keyword evidence="3" id="KW-0831">Ubiquinone biosynthesis</keyword>
<dbReference type="EMBL" id="JACTNF010000001">
    <property type="protein sequence ID" value="MBO1073182.1"/>
    <property type="molecule type" value="Genomic_DNA"/>
</dbReference>
<comment type="similarity">
    <text evidence="2">Belongs to the COQ9 family.</text>
</comment>
<dbReference type="Proteomes" id="UP001518990">
    <property type="component" value="Unassembled WGS sequence"/>
</dbReference>
<evidence type="ECO:0000256" key="2">
    <source>
        <dbReference type="ARBA" id="ARBA00010766"/>
    </source>
</evidence>
<evidence type="ECO:0000313" key="9">
    <source>
        <dbReference type="Proteomes" id="UP001518990"/>
    </source>
</evidence>
<comment type="function">
    <text evidence="6">Membrane-associated protein that warps the membrane surface to access and bind aromatic isoprenes with high specificity, including ubiquinone (CoQ) isoprene intermediates and presents them directly to COQ7, therefore facilitating the COQ7-mediated hydroxylase step. Participates in the biosynthesis of coenzyme Q, also named ubiquinone, an essential lipid-soluble electron transporter for aerobic cellular respiration.</text>
</comment>
<dbReference type="Gene3D" id="1.10.357.10">
    <property type="entry name" value="Tetracycline Repressor, domain 2"/>
    <property type="match status" value="1"/>
</dbReference>
<dbReference type="PANTHER" id="PTHR21427:SF19">
    <property type="entry name" value="UBIQUINONE BIOSYNTHESIS PROTEIN COQ9, MITOCHONDRIAL"/>
    <property type="match status" value="1"/>
</dbReference>
<protein>
    <submittedName>
        <fullName evidence="8">COQ9 family protein</fullName>
    </submittedName>
</protein>
<sequence length="194" mass="21290">MTAVPERSPARDAALRAMLPHVPARGWTVSALRAGLADLGEPPEAAEWLFPRGPVGMVEAWSDLADREMVVTAGPLEALRTPARIRALIAARLLWMTPWREAERRAVALLALPWNAAAAGRCAARTADAMWQAAGDTSSGFSRHSRRLTLAAIHTTTLAYWLREPAPGLEESLSFLDRRLEDLARWQGRPAKRS</sequence>
<accession>A0ABS3K6V2</accession>
<reference evidence="8 9" key="1">
    <citation type="submission" date="2020-09" db="EMBL/GenBank/DDBJ databases">
        <title>Roseomonas.</title>
        <authorList>
            <person name="Zhu W."/>
        </authorList>
    </citation>
    <scope>NUCLEOTIDE SEQUENCE [LARGE SCALE GENOMIC DNA]</scope>
    <source>
        <strain evidence="8 9">1311</strain>
    </source>
</reference>
<name>A0ABS3K6V2_9PROT</name>
<evidence type="ECO:0000313" key="8">
    <source>
        <dbReference type="EMBL" id="MBO1073182.1"/>
    </source>
</evidence>
<evidence type="ECO:0000256" key="4">
    <source>
        <dbReference type="ARBA" id="ARBA00022946"/>
    </source>
</evidence>
<dbReference type="InterPro" id="IPR013718">
    <property type="entry name" value="COQ9_C"/>
</dbReference>
<dbReference type="NCBIfam" id="TIGR02396">
    <property type="entry name" value="diverge_rpsU"/>
    <property type="match status" value="1"/>
</dbReference>
<evidence type="ECO:0000256" key="1">
    <source>
        <dbReference type="ARBA" id="ARBA00004749"/>
    </source>
</evidence>
<evidence type="ECO:0000259" key="7">
    <source>
        <dbReference type="Pfam" id="PF08511"/>
    </source>
</evidence>
<proteinExistence type="inferred from homology"/>
<keyword evidence="4" id="KW-0809">Transit peptide</keyword>
<dbReference type="Pfam" id="PF08511">
    <property type="entry name" value="COQ9"/>
    <property type="match status" value="1"/>
</dbReference>
<organism evidence="8 9">
    <name type="scientific">Roseomonas marmotae</name>
    <dbReference type="NCBI Taxonomy" id="2768161"/>
    <lineage>
        <taxon>Bacteria</taxon>
        <taxon>Pseudomonadati</taxon>
        <taxon>Pseudomonadota</taxon>
        <taxon>Alphaproteobacteria</taxon>
        <taxon>Acetobacterales</taxon>
        <taxon>Roseomonadaceae</taxon>
        <taxon>Roseomonas</taxon>
    </lineage>
</organism>
<feature type="domain" description="COQ9 C-terminal" evidence="7">
    <location>
        <begin position="118"/>
        <end position="185"/>
    </location>
</feature>
<evidence type="ECO:0000256" key="3">
    <source>
        <dbReference type="ARBA" id="ARBA00022688"/>
    </source>
</evidence>
<keyword evidence="5" id="KW-0446">Lipid-binding</keyword>
<gene>
    <name evidence="8" type="ORF">IAI60_01015</name>
</gene>
<dbReference type="PANTHER" id="PTHR21427">
    <property type="entry name" value="UBIQUINONE BIOSYNTHESIS PROTEIN COQ9, MITOCHONDRIAL"/>
    <property type="match status" value="1"/>
</dbReference>